<keyword evidence="2" id="KW-1185">Reference proteome</keyword>
<dbReference type="InterPro" id="IPR032675">
    <property type="entry name" value="LRR_dom_sf"/>
</dbReference>
<dbReference type="Gene3D" id="3.80.10.10">
    <property type="entry name" value="Ribonuclease Inhibitor"/>
    <property type="match status" value="1"/>
</dbReference>
<organism evidence="3">
    <name type="scientific">Thrips palmi</name>
    <name type="common">Melon thrips</name>
    <dbReference type="NCBI Taxonomy" id="161013"/>
    <lineage>
        <taxon>Eukaryota</taxon>
        <taxon>Metazoa</taxon>
        <taxon>Ecdysozoa</taxon>
        <taxon>Arthropoda</taxon>
        <taxon>Hexapoda</taxon>
        <taxon>Insecta</taxon>
        <taxon>Pterygota</taxon>
        <taxon>Neoptera</taxon>
        <taxon>Paraneoptera</taxon>
        <taxon>Thysanoptera</taxon>
        <taxon>Terebrantia</taxon>
        <taxon>Thripoidea</taxon>
        <taxon>Thripidae</taxon>
        <taxon>Thrips</taxon>
    </lineage>
</organism>
<dbReference type="Proteomes" id="UP000515158">
    <property type="component" value="Unplaced"/>
</dbReference>
<dbReference type="InterPro" id="IPR057207">
    <property type="entry name" value="FBXL15_LRR"/>
</dbReference>
<feature type="domain" description="F-box/LRR-repeat protein 15-like leucin rich repeat" evidence="1">
    <location>
        <begin position="192"/>
        <end position="280"/>
    </location>
</feature>
<gene>
    <name evidence="3" type="primary">LOC117645081</name>
</gene>
<sequence>MLSCGVFRFRDQKAKGVCWCFRLVFDLCQGQDAKDSTKSASTLEAMELLDLNWDDVLHRHVLPYLSMADLFRLRAVSTGCRDLVHSYFSNALELDVSKHSEQMTTEAFNVLAANTNSLQSFIGDNCGFLEDSALKLLFKNNPKLKIVHLQCCKHLTPASLQPLILNCKGLKVLNLKGCPWVTSGCLQTFALHQTNLQEVHFESCGSLDDNCLEHFFSSFSKMQVVQFAHLHSVTDRTLMALAKYCKNLRNLDISNCSQITDQGLTALAKCPDLQVLRVSYCAGVRSGTTTELSSRFDRVRIEDKRPPPPPGWCIRWMPRNPGWVFHRKKMVQA</sequence>
<evidence type="ECO:0000313" key="2">
    <source>
        <dbReference type="Proteomes" id="UP000515158"/>
    </source>
</evidence>
<dbReference type="GO" id="GO:0019005">
    <property type="term" value="C:SCF ubiquitin ligase complex"/>
    <property type="evidence" value="ECO:0007669"/>
    <property type="project" value="TreeGrafter"/>
</dbReference>
<dbReference type="SUPFAM" id="SSF52047">
    <property type="entry name" value="RNI-like"/>
    <property type="match status" value="1"/>
</dbReference>
<dbReference type="GO" id="GO:0031146">
    <property type="term" value="P:SCF-dependent proteasomal ubiquitin-dependent protein catabolic process"/>
    <property type="evidence" value="ECO:0007669"/>
    <property type="project" value="TreeGrafter"/>
</dbReference>
<protein>
    <submittedName>
        <fullName evidence="3">F-box/LRR-repeat protein 15-like isoform X1</fullName>
    </submittedName>
</protein>
<dbReference type="OrthoDB" id="10257471at2759"/>
<proteinExistence type="predicted"/>
<dbReference type="AlphaFoldDB" id="A0A6P8YTS9"/>
<dbReference type="InParanoid" id="A0A6P8YTS9"/>
<dbReference type="PANTHER" id="PTHR13318">
    <property type="entry name" value="PARTNER OF PAIRED, ISOFORM B-RELATED"/>
    <property type="match status" value="1"/>
</dbReference>
<evidence type="ECO:0000313" key="3">
    <source>
        <dbReference type="RefSeq" id="XP_034240880.1"/>
    </source>
</evidence>
<dbReference type="GeneID" id="117645081"/>
<dbReference type="CDD" id="cd22126">
    <property type="entry name" value="F-box_FBXL15"/>
    <property type="match status" value="1"/>
</dbReference>
<accession>A0A6P8YTS9</accession>
<reference evidence="3" key="1">
    <citation type="submission" date="2025-08" db="UniProtKB">
        <authorList>
            <consortium name="RefSeq"/>
        </authorList>
    </citation>
    <scope>IDENTIFICATION</scope>
    <source>
        <tissue evidence="3">Total insect</tissue>
    </source>
</reference>
<dbReference type="RefSeq" id="XP_034240880.1">
    <property type="nucleotide sequence ID" value="XM_034384989.1"/>
</dbReference>
<evidence type="ECO:0000259" key="1">
    <source>
        <dbReference type="Pfam" id="PF25372"/>
    </source>
</evidence>
<dbReference type="InterPro" id="IPR006553">
    <property type="entry name" value="Leu-rich_rpt_Cys-con_subtyp"/>
</dbReference>
<name>A0A6P8YTS9_THRPL</name>
<dbReference type="SMART" id="SM00367">
    <property type="entry name" value="LRR_CC"/>
    <property type="match status" value="5"/>
</dbReference>
<dbReference type="KEGG" id="tpal:117645081"/>
<dbReference type="Pfam" id="PF25372">
    <property type="entry name" value="DUF7885"/>
    <property type="match status" value="1"/>
</dbReference>